<dbReference type="RefSeq" id="WP_036402487.1">
    <property type="nucleotide sequence ID" value="NZ_CCBB010000003.1"/>
</dbReference>
<comment type="caution">
    <text evidence="2">The sequence shown here is derived from an EMBL/GenBank/DDBJ whole genome shotgun (WGS) entry which is preliminary data.</text>
</comment>
<dbReference type="SUPFAM" id="SSF54909">
    <property type="entry name" value="Dimeric alpha+beta barrel"/>
    <property type="match status" value="1"/>
</dbReference>
<sequence>MTTLEPATLERFVAADPDGPVVMLNLLRFVPGGADKYMQYIQQFNSTGVGERYGVTIVYAGVGDPPVVTTGGPDWDMVVVVSYPSRKHFVQMINDPDYRRFENLRTEALAATILQPTRPMQ</sequence>
<dbReference type="Proteomes" id="UP000028870">
    <property type="component" value="Unassembled WGS sequence"/>
</dbReference>
<feature type="domain" description="DUF1330" evidence="1">
    <location>
        <begin position="35"/>
        <end position="112"/>
    </location>
</feature>
<dbReference type="AlphaFoldDB" id="W9AXW3"/>
<protein>
    <recommendedName>
        <fullName evidence="1">DUF1330 domain-containing protein</fullName>
    </recommendedName>
</protein>
<dbReference type="PANTHER" id="PTHR40257">
    <property type="match status" value="1"/>
</dbReference>
<dbReference type="STRING" id="258533.BN977_05210"/>
<evidence type="ECO:0000313" key="2">
    <source>
        <dbReference type="EMBL" id="CDO10378.1"/>
    </source>
</evidence>
<dbReference type="PANTHER" id="PTHR40257:SF1">
    <property type="entry name" value="DUF1330 DOMAIN-CONTAINING PROTEIN"/>
    <property type="match status" value="1"/>
</dbReference>
<name>W9AXW3_MYCCO</name>
<dbReference type="InterPro" id="IPR011008">
    <property type="entry name" value="Dimeric_a/b-barrel"/>
</dbReference>
<reference evidence="2" key="1">
    <citation type="submission" date="2014-03" db="EMBL/GenBank/DDBJ databases">
        <title>Draft Genome Sequence of Mycobacterium cosmeticum DSM 44829.</title>
        <authorList>
            <person name="Croce O."/>
            <person name="Robert C."/>
            <person name="Raoult D."/>
            <person name="Drancourt M."/>
        </authorList>
    </citation>
    <scope>NUCLEOTIDE SEQUENCE [LARGE SCALE GENOMIC DNA]</scope>
    <source>
        <strain evidence="2">DSM 44829</strain>
    </source>
</reference>
<reference evidence="2" key="2">
    <citation type="submission" date="2014-03" db="EMBL/GenBank/DDBJ databases">
        <authorList>
            <person name="Urmite Genomes"/>
        </authorList>
    </citation>
    <scope>NUCLEOTIDE SEQUENCE</scope>
    <source>
        <strain evidence="2">DSM 44829</strain>
    </source>
</reference>
<dbReference type="Gene3D" id="3.30.70.100">
    <property type="match status" value="1"/>
</dbReference>
<dbReference type="OrthoDB" id="3624550at2"/>
<proteinExistence type="predicted"/>
<accession>W9AXW3</accession>
<dbReference type="InterPro" id="IPR010753">
    <property type="entry name" value="DUF1330"/>
</dbReference>
<evidence type="ECO:0000259" key="1">
    <source>
        <dbReference type="Pfam" id="PF07045"/>
    </source>
</evidence>
<organism evidence="2 3">
    <name type="scientific">Mycolicibacterium cosmeticum</name>
    <dbReference type="NCBI Taxonomy" id="258533"/>
    <lineage>
        <taxon>Bacteria</taxon>
        <taxon>Bacillati</taxon>
        <taxon>Actinomycetota</taxon>
        <taxon>Actinomycetes</taxon>
        <taxon>Mycobacteriales</taxon>
        <taxon>Mycobacteriaceae</taxon>
        <taxon>Mycolicibacterium</taxon>
    </lineage>
</organism>
<keyword evidence="3" id="KW-1185">Reference proteome</keyword>
<gene>
    <name evidence="2" type="ORF">BN977_05210</name>
</gene>
<evidence type="ECO:0000313" key="3">
    <source>
        <dbReference type="Proteomes" id="UP000028870"/>
    </source>
</evidence>
<dbReference type="Pfam" id="PF07045">
    <property type="entry name" value="DUF1330"/>
    <property type="match status" value="1"/>
</dbReference>
<dbReference type="eggNOG" id="COG5470">
    <property type="taxonomic scope" value="Bacteria"/>
</dbReference>
<dbReference type="EMBL" id="CCBB010000003">
    <property type="protein sequence ID" value="CDO10378.1"/>
    <property type="molecule type" value="Genomic_DNA"/>
</dbReference>